<evidence type="ECO:0000313" key="6">
    <source>
        <dbReference type="Proteomes" id="UP000289193"/>
    </source>
</evidence>
<dbReference type="AlphaFoldDB" id="A0AAX2AC98"/>
<keyword evidence="6" id="KW-1185">Reference proteome</keyword>
<dbReference type="Proteomes" id="UP000289193">
    <property type="component" value="Unassembled WGS sequence"/>
</dbReference>
<evidence type="ECO:0000256" key="1">
    <source>
        <dbReference type="SAM" id="SignalP"/>
    </source>
</evidence>
<dbReference type="RefSeq" id="WP_114838668.1">
    <property type="nucleotide sequence ID" value="NZ_CP031217.1"/>
</dbReference>
<dbReference type="EMBL" id="CP031217">
    <property type="protein sequence ID" value="AXH11806.1"/>
    <property type="molecule type" value="Genomic_DNA"/>
</dbReference>
<dbReference type="Proteomes" id="UP000253850">
    <property type="component" value="Chromosome"/>
</dbReference>
<proteinExistence type="predicted"/>
<feature type="signal peptide" evidence="1">
    <location>
        <begin position="1"/>
        <end position="18"/>
    </location>
</feature>
<reference evidence="4 6" key="1">
    <citation type="submission" date="2017-10" db="EMBL/GenBank/DDBJ databases">
        <title>Genomics of the genus Arcobacter.</title>
        <authorList>
            <person name="Perez-Cataluna A."/>
            <person name="Figueras M.J."/>
        </authorList>
    </citation>
    <scope>NUCLEOTIDE SEQUENCE [LARGE SCALE GENOMIC DNA]</scope>
    <source>
        <strain evidence="4 6">CECT 7835</strain>
    </source>
</reference>
<accession>A0AAX2AC98</accession>
<protein>
    <recommendedName>
        <fullName evidence="2">Plasminogen-binding protein PgbA N-terminal domain-containing protein</fullName>
    </recommendedName>
</protein>
<evidence type="ECO:0000259" key="2">
    <source>
        <dbReference type="Pfam" id="PF15436"/>
    </source>
</evidence>
<sequence>MKLLSKTLIAAVSTFVLAQGLNAETTICYKKDWKSPSTIETTKLDGGQCKGELSFAEMKKNGWKLKDLKIENGKKGLNYIYVLTDKELISIDNTNFMENKYTKLEYNPIYTRLNNLSEDTAEINVGNLRVGQSAIIEHTYSNGKSLIIANAYVTDSNANSSTLKIIPFLDIKQNAIPTSSRKPVNGDKVTINYLYDSSMIIAPSQDAFLATREKYKDNDFLHSDLFAAKLKVEAEPLPSKERIQEFASSQNIGTIFFVIGSTIYIVDTKTFAILEKGSLSYNFTQDEKMPFYTRIEKIEKNPFESILDYENWLGFLKTFLGDDERTEEQILLEDDIESGALQVKGDIYNNYYKTILGLENAAK</sequence>
<dbReference type="EMBL" id="PDKM01000001">
    <property type="protein sequence ID" value="RXK10933.1"/>
    <property type="molecule type" value="Genomic_DNA"/>
</dbReference>
<gene>
    <name evidence="3" type="ORF">ABIV_0793</name>
    <name evidence="4" type="ORF">CRV05_00745</name>
</gene>
<feature type="domain" description="Plasminogen-binding protein PgbA N-terminal" evidence="2">
    <location>
        <begin position="113"/>
        <end position="305"/>
    </location>
</feature>
<organism evidence="4 6">
    <name type="scientific">Halarcobacter bivalviorum</name>
    <dbReference type="NCBI Taxonomy" id="663364"/>
    <lineage>
        <taxon>Bacteria</taxon>
        <taxon>Pseudomonadati</taxon>
        <taxon>Campylobacterota</taxon>
        <taxon>Epsilonproteobacteria</taxon>
        <taxon>Campylobacterales</taxon>
        <taxon>Arcobacteraceae</taxon>
        <taxon>Halarcobacter</taxon>
    </lineage>
</organism>
<dbReference type="KEGG" id="hbv:ABIV_0793"/>
<keyword evidence="1" id="KW-0732">Signal</keyword>
<evidence type="ECO:0000313" key="4">
    <source>
        <dbReference type="EMBL" id="RXK10933.1"/>
    </source>
</evidence>
<evidence type="ECO:0000313" key="3">
    <source>
        <dbReference type="EMBL" id="AXH11806.1"/>
    </source>
</evidence>
<feature type="chain" id="PRO_5044718550" description="Plasminogen-binding protein PgbA N-terminal domain-containing protein" evidence="1">
    <location>
        <begin position="19"/>
        <end position="363"/>
    </location>
</feature>
<reference evidence="3 5" key="2">
    <citation type="submission" date="2018-07" db="EMBL/GenBank/DDBJ databases">
        <title>Complete genome of the Arcobacter bivalviorum type strain LMG 26154.</title>
        <authorList>
            <person name="Miller W.G."/>
            <person name="Yee E."/>
            <person name="Bono J.L."/>
        </authorList>
    </citation>
    <scope>NUCLEOTIDE SEQUENCE [LARGE SCALE GENOMIC DNA]</scope>
    <source>
        <strain evidence="3 5">LMG 26154</strain>
    </source>
</reference>
<evidence type="ECO:0000313" key="5">
    <source>
        <dbReference type="Proteomes" id="UP000253850"/>
    </source>
</evidence>
<dbReference type="Pfam" id="PF15436">
    <property type="entry name" value="PGBA_N"/>
    <property type="match status" value="1"/>
</dbReference>
<dbReference type="InterPro" id="IPR029276">
    <property type="entry name" value="PgbA_N"/>
</dbReference>
<name>A0AAX2AC98_9BACT</name>